<dbReference type="SUPFAM" id="SSF81383">
    <property type="entry name" value="F-box domain"/>
    <property type="match status" value="1"/>
</dbReference>
<feature type="compositionally biased region" description="Polar residues" evidence="4">
    <location>
        <begin position="497"/>
        <end position="507"/>
    </location>
</feature>
<dbReference type="InterPro" id="IPR036047">
    <property type="entry name" value="F-box-like_dom_sf"/>
</dbReference>
<gene>
    <name evidence="6" type="ORF">CDEB00056_LOCUS21331</name>
</gene>
<dbReference type="GO" id="GO:0005634">
    <property type="term" value="C:nucleus"/>
    <property type="evidence" value="ECO:0007669"/>
    <property type="project" value="UniProtKB-SubCell"/>
</dbReference>
<dbReference type="PANTHER" id="PTHR12446">
    <property type="entry name" value="TESMIN/TSO1-RELATED"/>
    <property type="match status" value="1"/>
</dbReference>
<feature type="domain" description="CRC" evidence="5">
    <location>
        <begin position="649"/>
        <end position="758"/>
    </location>
</feature>
<dbReference type="Pfam" id="PF12937">
    <property type="entry name" value="F-box-like"/>
    <property type="match status" value="1"/>
</dbReference>
<reference evidence="6" key="1">
    <citation type="submission" date="2021-01" db="EMBL/GenBank/DDBJ databases">
        <authorList>
            <person name="Corre E."/>
            <person name="Pelletier E."/>
            <person name="Niang G."/>
            <person name="Scheremetjew M."/>
            <person name="Finn R."/>
            <person name="Kale V."/>
            <person name="Holt S."/>
            <person name="Cochrane G."/>
            <person name="Meng A."/>
            <person name="Brown T."/>
            <person name="Cohen L."/>
        </authorList>
    </citation>
    <scope>NUCLEOTIDE SEQUENCE</scope>
    <source>
        <strain evidence="6">MM31A-1</strain>
    </source>
</reference>
<accession>A0A7S3QG23</accession>
<feature type="region of interest" description="Disordered" evidence="4">
    <location>
        <begin position="383"/>
        <end position="518"/>
    </location>
</feature>
<evidence type="ECO:0000256" key="4">
    <source>
        <dbReference type="SAM" id="MobiDB-lite"/>
    </source>
</evidence>
<comment type="similarity">
    <text evidence="2">Belongs to the lin-54 family.</text>
</comment>
<feature type="region of interest" description="Disordered" evidence="4">
    <location>
        <begin position="1"/>
        <end position="303"/>
    </location>
</feature>
<dbReference type="PROSITE" id="PS51634">
    <property type="entry name" value="CRC"/>
    <property type="match status" value="1"/>
</dbReference>
<comment type="subcellular location">
    <subcellularLocation>
        <location evidence="1">Nucleus</location>
    </subcellularLocation>
</comment>
<dbReference type="InterPro" id="IPR001810">
    <property type="entry name" value="F-box_dom"/>
</dbReference>
<dbReference type="InterPro" id="IPR028307">
    <property type="entry name" value="Lin-54_fam"/>
</dbReference>
<evidence type="ECO:0000256" key="3">
    <source>
        <dbReference type="ARBA" id="ARBA00023242"/>
    </source>
</evidence>
<dbReference type="PANTHER" id="PTHR12446:SF34">
    <property type="entry name" value="PROTEIN LIN-54 HOMOLOG"/>
    <property type="match status" value="1"/>
</dbReference>
<feature type="compositionally biased region" description="Basic and acidic residues" evidence="4">
    <location>
        <begin position="453"/>
        <end position="473"/>
    </location>
</feature>
<dbReference type="AlphaFoldDB" id="A0A7S3QG23"/>
<feature type="compositionally biased region" description="Basic and acidic residues" evidence="4">
    <location>
        <begin position="121"/>
        <end position="137"/>
    </location>
</feature>
<feature type="compositionally biased region" description="Basic and acidic residues" evidence="4">
    <location>
        <begin position="148"/>
        <end position="163"/>
    </location>
</feature>
<protein>
    <recommendedName>
        <fullName evidence="5">CRC domain-containing protein</fullName>
    </recommendedName>
</protein>
<feature type="compositionally biased region" description="Polar residues" evidence="4">
    <location>
        <begin position="420"/>
        <end position="430"/>
    </location>
</feature>
<feature type="compositionally biased region" description="Polar residues" evidence="4">
    <location>
        <begin position="21"/>
        <end position="38"/>
    </location>
</feature>
<feature type="compositionally biased region" description="Basic and acidic residues" evidence="4">
    <location>
        <begin position="385"/>
        <end position="397"/>
    </location>
</feature>
<feature type="compositionally biased region" description="Low complexity" evidence="4">
    <location>
        <begin position="107"/>
        <end position="120"/>
    </location>
</feature>
<dbReference type="InterPro" id="IPR005172">
    <property type="entry name" value="CRC"/>
</dbReference>
<evidence type="ECO:0000259" key="5">
    <source>
        <dbReference type="PROSITE" id="PS51634"/>
    </source>
</evidence>
<dbReference type="SMART" id="SM01114">
    <property type="entry name" value="CXC"/>
    <property type="match status" value="2"/>
</dbReference>
<dbReference type="Gene3D" id="1.20.1280.50">
    <property type="match status" value="1"/>
</dbReference>
<dbReference type="EMBL" id="HBIO01027796">
    <property type="protein sequence ID" value="CAE0476478.1"/>
    <property type="molecule type" value="Transcribed_RNA"/>
</dbReference>
<name>A0A7S3QG23_9STRA</name>
<dbReference type="GO" id="GO:0006355">
    <property type="term" value="P:regulation of DNA-templated transcription"/>
    <property type="evidence" value="ECO:0007669"/>
    <property type="project" value="TreeGrafter"/>
</dbReference>
<feature type="region of interest" description="Disordered" evidence="4">
    <location>
        <begin position="867"/>
        <end position="888"/>
    </location>
</feature>
<proteinExistence type="inferred from homology"/>
<feature type="compositionally biased region" description="Polar residues" evidence="4">
    <location>
        <begin position="178"/>
        <end position="201"/>
    </location>
</feature>
<feature type="compositionally biased region" description="Basic and acidic residues" evidence="4">
    <location>
        <begin position="258"/>
        <end position="267"/>
    </location>
</feature>
<evidence type="ECO:0000256" key="2">
    <source>
        <dbReference type="ARBA" id="ARBA00007267"/>
    </source>
</evidence>
<organism evidence="6">
    <name type="scientific">Chaetoceros debilis</name>
    <dbReference type="NCBI Taxonomy" id="122233"/>
    <lineage>
        <taxon>Eukaryota</taxon>
        <taxon>Sar</taxon>
        <taxon>Stramenopiles</taxon>
        <taxon>Ochrophyta</taxon>
        <taxon>Bacillariophyta</taxon>
        <taxon>Coscinodiscophyceae</taxon>
        <taxon>Chaetocerotophycidae</taxon>
        <taxon>Chaetocerotales</taxon>
        <taxon>Chaetocerotaceae</taxon>
        <taxon>Chaetoceros</taxon>
    </lineage>
</organism>
<sequence length="957" mass="104753">MGTAEQLTVKLEETSGGRPLSTETDASSKCHNNPQPSRQPLPKEEVKPQPQCTSGSMGGFDWGKGASSTDFSPPKDDAPRQGRTNASVVLTAKPFVPGRSTDGANVSSSISQDSSSSQGDSVKEHNTPVRLGREGPPKIDSISSDLNHAAKERGGPMLMKDKPFAPFTTPGGKEGNKVTPSTMQSGRSSHPTDRSQQQQQPYYIYGSRSPIRNPYSNSYQASPFHHPQMYNDHAPLRSPPGYNANASVAMFYHQTPKSNDKASDWDQLKVPTSKTNDDSPKSKAGPLLRSPPIKKRRVVGSWDEQDTRKVDLDIGITSPGVFRSPIDGRLTSRGFDIDPKCSPMFGGTPGRFSIAGNDSFGMGTPGGPMKLDADIFEQSPARFEPSPKFEQSPKFDDGDAQPFSLLGIDTSKDDVEIIRNSPTKKTSGAQISEKEKKPEKSPLWNLSPIQHNEQAKEKKEVGNRVVKKEEISLMKKSHPAVSQPRSEKPKQAIPLPSLQSNRGQLLNSARKASPQTVGPEQFQRQAPFVPQRPTYPTPSPPGFRLQIGNMNGIRHDPKNIMSGRINHPQQAAAQANIQTPRKMAMAPASTPISMAPPQYRGSTPRHSSLPPSLFPPPMSAQRHHASMLSLAKTPNGVQMKVTRSPIMKRRNPCNCKKSKCLKLYCECFSASIYCNGCNCNDCHNTAAYENLRQKAIKDTKAKNPSAFQSKTNSKESATHTSGCKCKKSACLKKYCECFEGGIMCGSKCKCVNCQNFTGSAQLIARRRKIKDHKGAEMAMRPKDNYMSGNVMHSGSVLPAHAMFMSPANVMSSAGHHIGMQGLMSPPGYNIARPPMMMNPMGYSPMSLPPGTPASSYDHRMPARHLHHPTPTFCQDRTPLLKTPKTPVARRDPLSVKCKKKGGKEEKQIFFGKNSGLQTKTSALAVLSFLSNEEIYNASVVSKTWCRLALDDELWQFD</sequence>
<feature type="region of interest" description="Disordered" evidence="4">
    <location>
        <begin position="702"/>
        <end position="721"/>
    </location>
</feature>
<feature type="region of interest" description="Disordered" evidence="4">
    <location>
        <begin position="572"/>
        <end position="611"/>
    </location>
</feature>
<dbReference type="InterPro" id="IPR033467">
    <property type="entry name" value="Tesmin/TSO1-like_CXC"/>
</dbReference>
<keyword evidence="3" id="KW-0539">Nucleus</keyword>
<evidence type="ECO:0000256" key="1">
    <source>
        <dbReference type="ARBA" id="ARBA00004123"/>
    </source>
</evidence>
<dbReference type="Pfam" id="PF03638">
    <property type="entry name" value="TCR"/>
    <property type="match status" value="2"/>
</dbReference>
<evidence type="ECO:0000313" key="6">
    <source>
        <dbReference type="EMBL" id="CAE0476478.1"/>
    </source>
</evidence>